<dbReference type="RefSeq" id="WP_116413849.1">
    <property type="nucleotide sequence ID" value="NZ_NBWZ01000001.1"/>
</dbReference>
<gene>
    <name evidence="2" type="ORF">B7R54_03795</name>
</gene>
<evidence type="ECO:0000313" key="3">
    <source>
        <dbReference type="Proteomes" id="UP000256486"/>
    </source>
</evidence>
<dbReference type="EMBL" id="NBWZ01000001">
    <property type="protein sequence ID" value="RFA08442.1"/>
    <property type="molecule type" value="Genomic_DNA"/>
</dbReference>
<evidence type="ECO:0000256" key="1">
    <source>
        <dbReference type="SAM" id="MobiDB-lite"/>
    </source>
</evidence>
<proteinExistence type="predicted"/>
<name>A0A3E0VEV5_9MICO</name>
<dbReference type="Proteomes" id="UP000256486">
    <property type="component" value="Unassembled WGS sequence"/>
</dbReference>
<protein>
    <submittedName>
        <fullName evidence="2">Uncharacterized protein</fullName>
    </submittedName>
</protein>
<accession>A0A3E0VEV5</accession>
<keyword evidence="3" id="KW-1185">Reference proteome</keyword>
<dbReference type="AlphaFoldDB" id="A0A3E0VEV5"/>
<dbReference type="OrthoDB" id="5125145at2"/>
<comment type="caution">
    <text evidence="2">The sequence shown here is derived from an EMBL/GenBank/DDBJ whole genome shotgun (WGS) entry which is preliminary data.</text>
</comment>
<evidence type="ECO:0000313" key="2">
    <source>
        <dbReference type="EMBL" id="RFA08442.1"/>
    </source>
</evidence>
<reference evidence="2 3" key="1">
    <citation type="submission" date="2017-04" db="EMBL/GenBank/DDBJ databases">
        <title>Comparative genome analysis of Subtercola boreus.</title>
        <authorList>
            <person name="Cho Y.-J."/>
            <person name="Cho A."/>
            <person name="Kim O.-S."/>
            <person name="Lee J.-I."/>
        </authorList>
    </citation>
    <scope>NUCLEOTIDE SEQUENCE [LARGE SCALE GENOMIC DNA]</scope>
    <source>
        <strain evidence="2 3">K300</strain>
    </source>
</reference>
<sequence>MPEEIADNRADDQATRISELEGERDRLQAELDTVRNRALDRWLSVEQYESVAVASLQQTLSWKVTSPLRAVRSVQLKRRPAGGGGSSHR</sequence>
<feature type="region of interest" description="Disordered" evidence="1">
    <location>
        <begin position="1"/>
        <end position="21"/>
    </location>
</feature>
<organism evidence="2 3">
    <name type="scientific">Subtercola boreus</name>
    <dbReference type="NCBI Taxonomy" id="120213"/>
    <lineage>
        <taxon>Bacteria</taxon>
        <taxon>Bacillati</taxon>
        <taxon>Actinomycetota</taxon>
        <taxon>Actinomycetes</taxon>
        <taxon>Micrococcales</taxon>
        <taxon>Microbacteriaceae</taxon>
        <taxon>Subtercola</taxon>
    </lineage>
</organism>